<name>A0A9X9Q6C0_GULGU</name>
<accession>A0A9X9Q6C0</accession>
<protein>
    <recommendedName>
        <fullName evidence="4">Testis-expressed protein 51</fullName>
    </recommendedName>
</protein>
<comment type="caution">
    <text evidence="2">The sequence shown here is derived from an EMBL/GenBank/DDBJ whole genome shotgun (WGS) entry which is preliminary data.</text>
</comment>
<dbReference type="Proteomes" id="UP000269945">
    <property type="component" value="Unassembled WGS sequence"/>
</dbReference>
<keyword evidence="1" id="KW-0732">Signal</keyword>
<keyword evidence="3" id="KW-1185">Reference proteome</keyword>
<evidence type="ECO:0008006" key="4">
    <source>
        <dbReference type="Google" id="ProtNLM"/>
    </source>
</evidence>
<feature type="chain" id="PRO_5040899433" description="Testis-expressed protein 51" evidence="1">
    <location>
        <begin position="16"/>
        <end position="247"/>
    </location>
</feature>
<dbReference type="AlphaFoldDB" id="A0A9X9Q6C0"/>
<reference evidence="2 3" key="1">
    <citation type="submission" date="2018-10" db="EMBL/GenBank/DDBJ databases">
        <authorList>
            <person name="Ekblom R."/>
            <person name="Jareborg N."/>
        </authorList>
    </citation>
    <scope>NUCLEOTIDE SEQUENCE [LARGE SCALE GENOMIC DNA]</scope>
    <source>
        <tissue evidence="2">Muscle</tissue>
    </source>
</reference>
<evidence type="ECO:0000256" key="1">
    <source>
        <dbReference type="SAM" id="SignalP"/>
    </source>
</evidence>
<organism evidence="2 3">
    <name type="scientific">Gulo gulo</name>
    <name type="common">Wolverine</name>
    <name type="synonym">Gluton</name>
    <dbReference type="NCBI Taxonomy" id="48420"/>
    <lineage>
        <taxon>Eukaryota</taxon>
        <taxon>Metazoa</taxon>
        <taxon>Chordata</taxon>
        <taxon>Craniata</taxon>
        <taxon>Vertebrata</taxon>
        <taxon>Euteleostomi</taxon>
        <taxon>Mammalia</taxon>
        <taxon>Eutheria</taxon>
        <taxon>Laurasiatheria</taxon>
        <taxon>Carnivora</taxon>
        <taxon>Caniformia</taxon>
        <taxon>Musteloidea</taxon>
        <taxon>Mustelidae</taxon>
        <taxon>Guloninae</taxon>
        <taxon>Gulo</taxon>
    </lineage>
</organism>
<feature type="signal peptide" evidence="1">
    <location>
        <begin position="1"/>
        <end position="15"/>
    </location>
</feature>
<evidence type="ECO:0000313" key="2">
    <source>
        <dbReference type="EMBL" id="VCX34323.1"/>
    </source>
</evidence>
<evidence type="ECO:0000313" key="3">
    <source>
        <dbReference type="Proteomes" id="UP000269945"/>
    </source>
</evidence>
<proteinExistence type="predicted"/>
<dbReference type="EMBL" id="CYRY02042505">
    <property type="protein sequence ID" value="VCX34323.1"/>
    <property type="molecule type" value="Genomic_DNA"/>
</dbReference>
<sequence length="247" mass="27976">MLLLLLACLLPAINGKSCFHCWPQLPALIDYDLQILWGSPGPPRDLSQSIHSLFLKKDYVFPEPWYLDHAHMEEATAKLFNHIDEAIKKFRDDKPSLLREINVQKQVFTNRLNEMSKKLKEKGERWRWPLPTTQPFTFPRTEKNRAQSAAPPMSLPRNPHLPTYWAPVHTFSKFPFLMIPQPFVALSASPSTSVSLSSHPLGQLVTSLVSYTPHWRSSIVPAARHTFLPAKTQLSAQPGAGESSHGL</sequence>
<gene>
    <name evidence="2" type="ORF">BN2614_LOCUS1</name>
</gene>